<name>A0A6N7QVK2_9BACI</name>
<evidence type="ECO:0000313" key="2">
    <source>
        <dbReference type="EMBL" id="MRI66133.1"/>
    </source>
</evidence>
<dbReference type="PROSITE" id="PS50943">
    <property type="entry name" value="HTH_CROC1"/>
    <property type="match status" value="1"/>
</dbReference>
<dbReference type="SUPFAM" id="SSF47413">
    <property type="entry name" value="lambda repressor-like DNA-binding domains"/>
    <property type="match status" value="1"/>
</dbReference>
<sequence>MKTIESNVEFEVNIEYLKNYKKEKGLTNKELAELIGIHESTMSRCNC</sequence>
<dbReference type="EMBL" id="WJEE01000012">
    <property type="protein sequence ID" value="MRI66133.1"/>
    <property type="molecule type" value="Genomic_DNA"/>
</dbReference>
<dbReference type="GO" id="GO:0003677">
    <property type="term" value="F:DNA binding"/>
    <property type="evidence" value="ECO:0007669"/>
    <property type="project" value="InterPro"/>
</dbReference>
<dbReference type="Pfam" id="PF01381">
    <property type="entry name" value="HTH_3"/>
    <property type="match status" value="1"/>
</dbReference>
<reference evidence="2 3" key="1">
    <citation type="submission" date="2019-10" db="EMBL/GenBank/DDBJ databases">
        <title>Gracilibacillus salitolerans sp. nov., a moderate halophile isolated from a saline soil in northwest China.</title>
        <authorList>
            <person name="Gan L."/>
        </authorList>
    </citation>
    <scope>NUCLEOTIDE SEQUENCE [LARGE SCALE GENOMIC DNA]</scope>
    <source>
        <strain evidence="2 3">TP2-8</strain>
    </source>
</reference>
<dbReference type="Proteomes" id="UP000435187">
    <property type="component" value="Unassembled WGS sequence"/>
</dbReference>
<evidence type="ECO:0000259" key="1">
    <source>
        <dbReference type="PROSITE" id="PS50943"/>
    </source>
</evidence>
<dbReference type="Gene3D" id="1.10.260.40">
    <property type="entry name" value="lambda repressor-like DNA-binding domains"/>
    <property type="match status" value="1"/>
</dbReference>
<dbReference type="InterPro" id="IPR010982">
    <property type="entry name" value="Lambda_DNA-bd_dom_sf"/>
</dbReference>
<evidence type="ECO:0000313" key="3">
    <source>
        <dbReference type="Proteomes" id="UP000435187"/>
    </source>
</evidence>
<accession>A0A6N7QVK2</accession>
<feature type="domain" description="HTH cro/C1-type" evidence="1">
    <location>
        <begin position="17"/>
        <end position="44"/>
    </location>
</feature>
<protein>
    <submittedName>
        <fullName evidence="2">Helix-turn-helix domain-containing protein</fullName>
    </submittedName>
</protein>
<comment type="caution">
    <text evidence="2">The sequence shown here is derived from an EMBL/GenBank/DDBJ whole genome shotgun (WGS) entry which is preliminary data.</text>
</comment>
<organism evidence="2 3">
    <name type="scientific">Gracilibacillus thailandensis</name>
    <dbReference type="NCBI Taxonomy" id="563735"/>
    <lineage>
        <taxon>Bacteria</taxon>
        <taxon>Bacillati</taxon>
        <taxon>Bacillota</taxon>
        <taxon>Bacilli</taxon>
        <taxon>Bacillales</taxon>
        <taxon>Bacillaceae</taxon>
        <taxon>Gracilibacillus</taxon>
    </lineage>
</organism>
<gene>
    <name evidence="2" type="ORF">GH885_07210</name>
</gene>
<proteinExistence type="predicted"/>
<dbReference type="InterPro" id="IPR001387">
    <property type="entry name" value="Cro/C1-type_HTH"/>
</dbReference>
<dbReference type="CDD" id="cd00093">
    <property type="entry name" value="HTH_XRE"/>
    <property type="match status" value="1"/>
</dbReference>
<keyword evidence="3" id="KW-1185">Reference proteome</keyword>
<dbReference type="AlphaFoldDB" id="A0A6N7QVK2"/>
<dbReference type="RefSeq" id="WP_153834892.1">
    <property type="nucleotide sequence ID" value="NZ_JBHUMW010000106.1"/>
</dbReference>